<proteinExistence type="predicted"/>
<evidence type="ECO:0008006" key="3">
    <source>
        <dbReference type="Google" id="ProtNLM"/>
    </source>
</evidence>
<dbReference type="PROSITE" id="PS51257">
    <property type="entry name" value="PROKAR_LIPOPROTEIN"/>
    <property type="match status" value="1"/>
</dbReference>
<sequence>MRTIPTLTIVGVLILALAGCNAGRTLGLSRGPQPPADIPGEQQTLQQAGLVNGNTQTQASGSPIQNSLAALPGRRRGTISFTPVIGAPISAVQPLSSGLGSAARSNGLMIVNAMSGDSDHILKGYFSAFSDGDTTTVAFVWDVLDNNGMRLHRIRGQEVAQGSASDPWSVVSAGVMETIASKTISDYLAWRATARS</sequence>
<gene>
    <name evidence="1" type="ORF">K1W69_16440</name>
</gene>
<accession>A0AAE2ZM65</accession>
<evidence type="ECO:0000313" key="2">
    <source>
        <dbReference type="Proteomes" id="UP001196509"/>
    </source>
</evidence>
<dbReference type="Proteomes" id="UP001196509">
    <property type="component" value="Unassembled WGS sequence"/>
</dbReference>
<keyword evidence="2" id="KW-1185">Reference proteome</keyword>
<dbReference type="RefSeq" id="WP_220229517.1">
    <property type="nucleotide sequence ID" value="NZ_JAICBX010000003.1"/>
</dbReference>
<name>A0AAE2ZM65_9HYPH</name>
<evidence type="ECO:0000313" key="1">
    <source>
        <dbReference type="EMBL" id="MBW8638786.1"/>
    </source>
</evidence>
<reference evidence="1" key="1">
    <citation type="submission" date="2021-08" db="EMBL/GenBank/DDBJ databases">
        <title>Hoeflea bacterium WL0058 sp. nov., isolated from the sediment.</title>
        <authorList>
            <person name="Wang L."/>
            <person name="Zhang D."/>
        </authorList>
    </citation>
    <scope>NUCLEOTIDE SEQUENCE</scope>
    <source>
        <strain evidence="1">WL0058</strain>
    </source>
</reference>
<protein>
    <recommendedName>
        <fullName evidence="3">Lipoprotein</fullName>
    </recommendedName>
</protein>
<dbReference type="AlphaFoldDB" id="A0AAE2ZM65"/>
<dbReference type="EMBL" id="JAICBX010000003">
    <property type="protein sequence ID" value="MBW8638786.1"/>
    <property type="molecule type" value="Genomic_DNA"/>
</dbReference>
<organism evidence="1 2">
    <name type="scientific">Flavimaribacter sediminis</name>
    <dbReference type="NCBI Taxonomy" id="2865987"/>
    <lineage>
        <taxon>Bacteria</taxon>
        <taxon>Pseudomonadati</taxon>
        <taxon>Pseudomonadota</taxon>
        <taxon>Alphaproteobacteria</taxon>
        <taxon>Hyphomicrobiales</taxon>
        <taxon>Rhizobiaceae</taxon>
        <taxon>Flavimaribacter</taxon>
    </lineage>
</organism>
<comment type="caution">
    <text evidence="1">The sequence shown here is derived from an EMBL/GenBank/DDBJ whole genome shotgun (WGS) entry which is preliminary data.</text>
</comment>